<dbReference type="EMBL" id="CAJNOK010001951">
    <property type="protein sequence ID" value="CAF0837406.1"/>
    <property type="molecule type" value="Genomic_DNA"/>
</dbReference>
<evidence type="ECO:0000313" key="4">
    <source>
        <dbReference type="EMBL" id="CAF3599754.1"/>
    </source>
</evidence>
<keyword evidence="6" id="KW-1185">Reference proteome</keyword>
<organism evidence="2 6">
    <name type="scientific">Didymodactylos carnosus</name>
    <dbReference type="NCBI Taxonomy" id="1234261"/>
    <lineage>
        <taxon>Eukaryota</taxon>
        <taxon>Metazoa</taxon>
        <taxon>Spiralia</taxon>
        <taxon>Gnathifera</taxon>
        <taxon>Rotifera</taxon>
        <taxon>Eurotatoria</taxon>
        <taxon>Bdelloidea</taxon>
        <taxon>Philodinida</taxon>
        <taxon>Philodinidae</taxon>
        <taxon>Didymodactylos</taxon>
    </lineage>
</organism>
<dbReference type="Proteomes" id="UP000663829">
    <property type="component" value="Unassembled WGS sequence"/>
</dbReference>
<feature type="region of interest" description="Disordered" evidence="1">
    <location>
        <begin position="110"/>
        <end position="142"/>
    </location>
</feature>
<comment type="caution">
    <text evidence="2">The sequence shown here is derived from an EMBL/GenBank/DDBJ whole genome shotgun (WGS) entry which is preliminary data.</text>
</comment>
<reference evidence="2" key="1">
    <citation type="submission" date="2021-02" db="EMBL/GenBank/DDBJ databases">
        <authorList>
            <person name="Nowell W R."/>
        </authorList>
    </citation>
    <scope>NUCLEOTIDE SEQUENCE</scope>
</reference>
<name>A0A813TH94_9BILA</name>
<evidence type="ECO:0000313" key="3">
    <source>
        <dbReference type="EMBL" id="CAF0837406.1"/>
    </source>
</evidence>
<accession>A0A813TH94</accession>
<dbReference type="OrthoDB" id="10043477at2759"/>
<evidence type="ECO:0000313" key="6">
    <source>
        <dbReference type="Proteomes" id="UP000663829"/>
    </source>
</evidence>
<dbReference type="Proteomes" id="UP000681722">
    <property type="component" value="Unassembled WGS sequence"/>
</dbReference>
<feature type="compositionally biased region" description="Polar residues" evidence="1">
    <location>
        <begin position="155"/>
        <end position="170"/>
    </location>
</feature>
<dbReference type="EMBL" id="CAJNOQ010000551">
    <property type="protein sequence ID" value="CAF0813845.1"/>
    <property type="molecule type" value="Genomic_DNA"/>
</dbReference>
<evidence type="ECO:0000256" key="1">
    <source>
        <dbReference type="SAM" id="MobiDB-lite"/>
    </source>
</evidence>
<feature type="region of interest" description="Disordered" evidence="1">
    <location>
        <begin position="155"/>
        <end position="190"/>
    </location>
</feature>
<feature type="compositionally biased region" description="Low complexity" evidence="1">
    <location>
        <begin position="113"/>
        <end position="125"/>
    </location>
</feature>
<evidence type="ECO:0000313" key="2">
    <source>
        <dbReference type="EMBL" id="CAF0813845.1"/>
    </source>
</evidence>
<dbReference type="Proteomes" id="UP000682733">
    <property type="component" value="Unassembled WGS sequence"/>
</dbReference>
<sequence>MSMHKQAVVSSKITQKMDSNPKDYKTKSEMTVHMKFQLLRQAIDVREQEILKLVEKHYSENNNTSDTKFLAFFDNQIQLVHNAVQKLSCETMQPESDYTVVQSYEYMTVDDTSSSSSSSSSSQSSRKPESKKKKSSSMSNKMKRFEQRLTQIEQQMKAPTSIPQQRQSVEFGNKDKRNNNNSSKCHQQSGIELIRSKPLTVWIKKSINSLLSTAKRNEISCQQHLPGVNYLLSLPLSAFVSRTKTSPMTTIEKNLENLKINNNNNNNNNMLKQQLQPIKNEKFELLDNDNNLLSENERRKWLCTINDGQFCSTSKPSIISTTPIIYSKDYWINNNKQKEQHQNLFRPWLADNTNKLSTTVDLNEHLQQCSERVKKLHNDYLVAIEKTTISQPPVESTSKYSQLTQVLPLPAKHSSIDKLASVTTTTTTTLPAVKYPLLSSTLPTATKETYSSVLNVMDTMKNMPINEWISKK</sequence>
<dbReference type="EMBL" id="CAJOBC010000551">
    <property type="protein sequence ID" value="CAF3599754.1"/>
    <property type="molecule type" value="Genomic_DNA"/>
</dbReference>
<protein>
    <submittedName>
        <fullName evidence="2">Uncharacterized protein</fullName>
    </submittedName>
</protein>
<gene>
    <name evidence="2" type="ORF">GPM918_LOCUS4178</name>
    <name evidence="3" type="ORF">OVA965_LOCUS6467</name>
    <name evidence="4" type="ORF">SRO942_LOCUS4178</name>
    <name evidence="5" type="ORF">TMI583_LOCUS6463</name>
</gene>
<dbReference type="Proteomes" id="UP000677228">
    <property type="component" value="Unassembled WGS sequence"/>
</dbReference>
<proteinExistence type="predicted"/>
<evidence type="ECO:0000313" key="5">
    <source>
        <dbReference type="EMBL" id="CAF3622277.1"/>
    </source>
</evidence>
<feature type="region of interest" description="Disordered" evidence="1">
    <location>
        <begin position="1"/>
        <end position="24"/>
    </location>
</feature>
<dbReference type="AlphaFoldDB" id="A0A813TH94"/>
<dbReference type="EMBL" id="CAJOBA010001951">
    <property type="protein sequence ID" value="CAF3622277.1"/>
    <property type="molecule type" value="Genomic_DNA"/>
</dbReference>
<feature type="compositionally biased region" description="Polar residues" evidence="1">
    <location>
        <begin position="8"/>
        <end position="18"/>
    </location>
</feature>